<dbReference type="AlphaFoldDB" id="A0A336LHA7"/>
<dbReference type="EMBL" id="UFQS01000006">
    <property type="protein sequence ID" value="SSW96997.1"/>
    <property type="molecule type" value="Genomic_DNA"/>
</dbReference>
<evidence type="ECO:0000256" key="6">
    <source>
        <dbReference type="SAM" id="SignalP"/>
    </source>
</evidence>
<dbReference type="InterPro" id="IPR001314">
    <property type="entry name" value="Peptidase_S1A"/>
</dbReference>
<comment type="similarity">
    <text evidence="5">Belongs to the peptidase S1 family. CLIP subfamily.</text>
</comment>
<feature type="signal peptide" evidence="6">
    <location>
        <begin position="1"/>
        <end position="19"/>
    </location>
</feature>
<organism evidence="9">
    <name type="scientific">Culicoides sonorensis</name>
    <name type="common">Biting midge</name>
    <dbReference type="NCBI Taxonomy" id="179676"/>
    <lineage>
        <taxon>Eukaryota</taxon>
        <taxon>Metazoa</taxon>
        <taxon>Ecdysozoa</taxon>
        <taxon>Arthropoda</taxon>
        <taxon>Hexapoda</taxon>
        <taxon>Insecta</taxon>
        <taxon>Pterygota</taxon>
        <taxon>Neoptera</taxon>
        <taxon>Endopterygota</taxon>
        <taxon>Diptera</taxon>
        <taxon>Nematocera</taxon>
        <taxon>Chironomoidea</taxon>
        <taxon>Ceratopogonidae</taxon>
        <taxon>Ceratopogoninae</taxon>
        <taxon>Culicoides</taxon>
        <taxon>Monoculicoides</taxon>
    </lineage>
</organism>
<dbReference type="GO" id="GO:0006508">
    <property type="term" value="P:proteolysis"/>
    <property type="evidence" value="ECO:0007669"/>
    <property type="project" value="UniProtKB-KW"/>
</dbReference>
<evidence type="ECO:0000256" key="2">
    <source>
        <dbReference type="ARBA" id="ARBA00022801"/>
    </source>
</evidence>
<keyword evidence="1" id="KW-0645">Protease</keyword>
<dbReference type="GO" id="GO:0004252">
    <property type="term" value="F:serine-type endopeptidase activity"/>
    <property type="evidence" value="ECO:0007669"/>
    <property type="project" value="InterPro"/>
</dbReference>
<dbReference type="PRINTS" id="PR00722">
    <property type="entry name" value="CHYMOTRYPSIN"/>
</dbReference>
<dbReference type="CDD" id="cd00190">
    <property type="entry name" value="Tryp_SPc"/>
    <property type="match status" value="1"/>
</dbReference>
<protein>
    <submittedName>
        <fullName evidence="9">CSON013640 protein</fullName>
    </submittedName>
</protein>
<evidence type="ECO:0000259" key="7">
    <source>
        <dbReference type="PROSITE" id="PS50240"/>
    </source>
</evidence>
<dbReference type="Pfam" id="PF00089">
    <property type="entry name" value="Trypsin"/>
    <property type="match status" value="1"/>
</dbReference>
<evidence type="ECO:0000256" key="1">
    <source>
        <dbReference type="ARBA" id="ARBA00022670"/>
    </source>
</evidence>
<dbReference type="PANTHER" id="PTHR24252:SF7">
    <property type="entry name" value="HYALIN"/>
    <property type="match status" value="1"/>
</dbReference>
<dbReference type="PROSITE" id="PS00134">
    <property type="entry name" value="TRYPSIN_HIS"/>
    <property type="match status" value="1"/>
</dbReference>
<feature type="chain" id="PRO_5033342971" evidence="6">
    <location>
        <begin position="20"/>
        <end position="185"/>
    </location>
</feature>
<dbReference type="InterPro" id="IPR009003">
    <property type="entry name" value="Peptidase_S1_PA"/>
</dbReference>
<reference evidence="8" key="1">
    <citation type="submission" date="2018-04" db="EMBL/GenBank/DDBJ databases">
        <authorList>
            <person name="Go L.Y."/>
            <person name="Mitchell J.A."/>
        </authorList>
    </citation>
    <scope>NUCLEOTIDE SEQUENCE</scope>
    <source>
        <tissue evidence="8">Whole organism</tissue>
    </source>
</reference>
<keyword evidence="2" id="KW-0378">Hydrolase</keyword>
<evidence type="ECO:0000256" key="5">
    <source>
        <dbReference type="ARBA" id="ARBA00024195"/>
    </source>
</evidence>
<evidence type="ECO:0000256" key="4">
    <source>
        <dbReference type="ARBA" id="ARBA00023157"/>
    </source>
</evidence>
<accession>A0A336LHA7</accession>
<evidence type="ECO:0000313" key="9">
    <source>
        <dbReference type="EMBL" id="SSX17384.1"/>
    </source>
</evidence>
<reference evidence="9" key="2">
    <citation type="submission" date="2018-07" db="EMBL/GenBank/DDBJ databases">
        <authorList>
            <person name="Quirk P.G."/>
            <person name="Krulwich T.A."/>
        </authorList>
    </citation>
    <scope>NUCLEOTIDE SEQUENCE</scope>
</reference>
<dbReference type="VEuPathDB" id="VectorBase:CSON013640"/>
<dbReference type="InterPro" id="IPR001254">
    <property type="entry name" value="Trypsin_dom"/>
</dbReference>
<proteinExistence type="inferred from homology"/>
<name>A0A336LHA7_CULSO</name>
<feature type="domain" description="Peptidase S1" evidence="7">
    <location>
        <begin position="35"/>
        <end position="185"/>
    </location>
</feature>
<keyword evidence="4" id="KW-1015">Disulfide bond</keyword>
<dbReference type="InterPro" id="IPR043504">
    <property type="entry name" value="Peptidase_S1_PA_chymotrypsin"/>
</dbReference>
<gene>
    <name evidence="9" type="primary">CSON013640</name>
</gene>
<keyword evidence="3" id="KW-0720">Serine protease</keyword>
<dbReference type="SUPFAM" id="SSF50494">
    <property type="entry name" value="Trypsin-like serine proteases"/>
    <property type="match status" value="1"/>
</dbReference>
<dbReference type="PANTHER" id="PTHR24252">
    <property type="entry name" value="ACROSIN-RELATED"/>
    <property type="match status" value="1"/>
</dbReference>
<dbReference type="PROSITE" id="PS50240">
    <property type="entry name" value="TRYPSIN_DOM"/>
    <property type="match status" value="1"/>
</dbReference>
<dbReference type="Gene3D" id="2.40.10.10">
    <property type="entry name" value="Trypsin-like serine proteases"/>
    <property type="match status" value="1"/>
</dbReference>
<evidence type="ECO:0000256" key="3">
    <source>
        <dbReference type="ARBA" id="ARBA00022825"/>
    </source>
</evidence>
<keyword evidence="6" id="KW-0732">Signal</keyword>
<dbReference type="SMART" id="SM00020">
    <property type="entry name" value="Tryp_SPc"/>
    <property type="match status" value="1"/>
</dbReference>
<sequence length="185" mass="20585">MRSFTFVFFLFCLLQFAFSKPNGLETPNESGSERIVGGVNAKPNEFPYQISLQKYEQHFCGGSIISETWVVTAAHCKIDGDIVVVAGDHDLSKETGREQKRNVVLFIVHEGFQGGVSQDDIALVKMHEPLNFDQYVKPINLPSPHTYPKGRAVASGWGSISRQPGTYPDILQKTSMPIHPQSKFS</sequence>
<dbReference type="FunFam" id="2.40.10.10:FF:000118">
    <property type="entry name" value="Chymotrypsinogen A"/>
    <property type="match status" value="1"/>
</dbReference>
<dbReference type="InterPro" id="IPR018114">
    <property type="entry name" value="TRYPSIN_HIS"/>
</dbReference>
<dbReference type="EMBL" id="UFQT01000006">
    <property type="protein sequence ID" value="SSX17384.1"/>
    <property type="molecule type" value="Genomic_DNA"/>
</dbReference>
<evidence type="ECO:0000313" key="8">
    <source>
        <dbReference type="EMBL" id="SSW96997.1"/>
    </source>
</evidence>